<keyword evidence="1" id="KW-1133">Transmembrane helix</keyword>
<accession>A0A0C3AM19</accession>
<gene>
    <name evidence="2" type="ORF">SCLCIDRAFT_395241</name>
</gene>
<dbReference type="InParanoid" id="A0A0C3AM19"/>
<organism evidence="2 3">
    <name type="scientific">Scleroderma citrinum Foug A</name>
    <dbReference type="NCBI Taxonomy" id="1036808"/>
    <lineage>
        <taxon>Eukaryota</taxon>
        <taxon>Fungi</taxon>
        <taxon>Dikarya</taxon>
        <taxon>Basidiomycota</taxon>
        <taxon>Agaricomycotina</taxon>
        <taxon>Agaricomycetes</taxon>
        <taxon>Agaricomycetidae</taxon>
        <taxon>Boletales</taxon>
        <taxon>Sclerodermatineae</taxon>
        <taxon>Sclerodermataceae</taxon>
        <taxon>Scleroderma</taxon>
    </lineage>
</organism>
<feature type="transmembrane region" description="Helical" evidence="1">
    <location>
        <begin position="63"/>
        <end position="81"/>
    </location>
</feature>
<dbReference type="Proteomes" id="UP000053989">
    <property type="component" value="Unassembled WGS sequence"/>
</dbReference>
<sequence length="122" mass="13676">MPIHCMQVTSHFSNLPVPHNSMLGKPLLLVASLLLSHAVYTVYNQLSHLKALRQPDKPISLNIVYYECTLALIIGVLGASLNAPPLKDITWASEMRKRTIDEMDARPGFANYISRARSLHRI</sequence>
<evidence type="ECO:0000313" key="2">
    <source>
        <dbReference type="EMBL" id="KIM66007.1"/>
    </source>
</evidence>
<feature type="transmembrane region" description="Helical" evidence="1">
    <location>
        <begin position="23"/>
        <end position="43"/>
    </location>
</feature>
<dbReference type="OrthoDB" id="44756at2759"/>
<proteinExistence type="predicted"/>
<reference evidence="3" key="2">
    <citation type="submission" date="2015-01" db="EMBL/GenBank/DDBJ databases">
        <title>Evolutionary Origins and Diversification of the Mycorrhizal Mutualists.</title>
        <authorList>
            <consortium name="DOE Joint Genome Institute"/>
            <consortium name="Mycorrhizal Genomics Consortium"/>
            <person name="Kohler A."/>
            <person name="Kuo A."/>
            <person name="Nagy L.G."/>
            <person name="Floudas D."/>
            <person name="Copeland A."/>
            <person name="Barry K.W."/>
            <person name="Cichocki N."/>
            <person name="Veneault-Fourrey C."/>
            <person name="LaButti K."/>
            <person name="Lindquist E.A."/>
            <person name="Lipzen A."/>
            <person name="Lundell T."/>
            <person name="Morin E."/>
            <person name="Murat C."/>
            <person name="Riley R."/>
            <person name="Ohm R."/>
            <person name="Sun H."/>
            <person name="Tunlid A."/>
            <person name="Henrissat B."/>
            <person name="Grigoriev I.V."/>
            <person name="Hibbett D.S."/>
            <person name="Martin F."/>
        </authorList>
    </citation>
    <scope>NUCLEOTIDE SEQUENCE [LARGE SCALE GENOMIC DNA]</scope>
    <source>
        <strain evidence="3">Foug A</strain>
    </source>
</reference>
<keyword evidence="1" id="KW-0812">Transmembrane</keyword>
<evidence type="ECO:0000313" key="3">
    <source>
        <dbReference type="Proteomes" id="UP000053989"/>
    </source>
</evidence>
<dbReference type="HOGENOM" id="CLU_122437_2_0_1"/>
<dbReference type="AlphaFoldDB" id="A0A0C3AM19"/>
<dbReference type="EMBL" id="KN822019">
    <property type="protein sequence ID" value="KIM66007.1"/>
    <property type="molecule type" value="Genomic_DNA"/>
</dbReference>
<evidence type="ECO:0008006" key="4">
    <source>
        <dbReference type="Google" id="ProtNLM"/>
    </source>
</evidence>
<reference evidence="2 3" key="1">
    <citation type="submission" date="2014-04" db="EMBL/GenBank/DDBJ databases">
        <authorList>
            <consortium name="DOE Joint Genome Institute"/>
            <person name="Kuo A."/>
            <person name="Kohler A."/>
            <person name="Nagy L.G."/>
            <person name="Floudas D."/>
            <person name="Copeland A."/>
            <person name="Barry K.W."/>
            <person name="Cichocki N."/>
            <person name="Veneault-Fourrey C."/>
            <person name="LaButti K."/>
            <person name="Lindquist E.A."/>
            <person name="Lipzen A."/>
            <person name="Lundell T."/>
            <person name="Morin E."/>
            <person name="Murat C."/>
            <person name="Sun H."/>
            <person name="Tunlid A."/>
            <person name="Henrissat B."/>
            <person name="Grigoriev I.V."/>
            <person name="Hibbett D.S."/>
            <person name="Martin F."/>
            <person name="Nordberg H.P."/>
            <person name="Cantor M.N."/>
            <person name="Hua S.X."/>
        </authorList>
    </citation>
    <scope>NUCLEOTIDE SEQUENCE [LARGE SCALE GENOMIC DNA]</scope>
    <source>
        <strain evidence="2 3">Foug A</strain>
    </source>
</reference>
<keyword evidence="1" id="KW-0472">Membrane</keyword>
<evidence type="ECO:0000256" key="1">
    <source>
        <dbReference type="SAM" id="Phobius"/>
    </source>
</evidence>
<name>A0A0C3AM19_9AGAM</name>
<protein>
    <recommendedName>
        <fullName evidence="4">Magnesium transporter</fullName>
    </recommendedName>
</protein>
<keyword evidence="3" id="KW-1185">Reference proteome</keyword>
<dbReference type="STRING" id="1036808.A0A0C3AM19"/>